<dbReference type="SUPFAM" id="SSF52172">
    <property type="entry name" value="CheY-like"/>
    <property type="match status" value="1"/>
</dbReference>
<dbReference type="KEGG" id="bbae:FRD01_08110"/>
<sequence length="337" mass="35549">MSQTVLVADDSQTIRKIVEMALKGSDYQVIGVASAQDAMDAARQSPSVILLDYYMPDGSGYDVCRALKANPSTSGIPVVMLGGSYKQFDESMARQSGADGVVMKPFKTDTLISAIEAVRSGAGAPPPPIQAAQNAPTQPTHSTPPAYGAAQPEPPRYAPTPMGGTPTPPPAQPTSHTPLPSSFEEPEPVAAPSYTPPPQPAPAFPSSPTPPPVAPTPAAPTPAPASAGSQPRISTPDVNASTRQPTAAPTTQGSGNINVGLSKAEIEKMIREEVKNAVKSELPALLRNVMGETFQQKVLPKLVEHTEQRVEQLISSRMESQIREQVRVELERLLAEE</sequence>
<dbReference type="CDD" id="cd00156">
    <property type="entry name" value="REC"/>
    <property type="match status" value="1"/>
</dbReference>
<evidence type="ECO:0000256" key="2">
    <source>
        <dbReference type="PROSITE-ProRule" id="PRU00169"/>
    </source>
</evidence>
<dbReference type="EMBL" id="CP042467">
    <property type="protein sequence ID" value="QED27206.1"/>
    <property type="molecule type" value="Genomic_DNA"/>
</dbReference>
<dbReference type="PANTHER" id="PTHR44591:SF3">
    <property type="entry name" value="RESPONSE REGULATORY DOMAIN-CONTAINING PROTEIN"/>
    <property type="match status" value="1"/>
</dbReference>
<feature type="domain" description="Response regulatory" evidence="4">
    <location>
        <begin position="4"/>
        <end position="119"/>
    </location>
</feature>
<dbReference type="SMART" id="SM00448">
    <property type="entry name" value="REC"/>
    <property type="match status" value="1"/>
</dbReference>
<evidence type="ECO:0000256" key="3">
    <source>
        <dbReference type="SAM" id="MobiDB-lite"/>
    </source>
</evidence>
<dbReference type="InterPro" id="IPR001789">
    <property type="entry name" value="Sig_transdc_resp-reg_receiver"/>
</dbReference>
<evidence type="ECO:0000256" key="1">
    <source>
        <dbReference type="ARBA" id="ARBA00022553"/>
    </source>
</evidence>
<keyword evidence="1 2" id="KW-0597">Phosphoprotein</keyword>
<dbReference type="Proteomes" id="UP000321595">
    <property type="component" value="Chromosome"/>
</dbReference>
<dbReference type="PANTHER" id="PTHR44591">
    <property type="entry name" value="STRESS RESPONSE REGULATOR PROTEIN 1"/>
    <property type="match status" value="1"/>
</dbReference>
<dbReference type="AlphaFoldDB" id="A0A5B8XU60"/>
<feature type="region of interest" description="Disordered" evidence="3">
    <location>
        <begin position="120"/>
        <end position="258"/>
    </location>
</feature>
<accession>A0A5B8XU60</accession>
<proteinExistence type="predicted"/>
<feature type="modified residue" description="4-aspartylphosphate" evidence="2">
    <location>
        <position position="52"/>
    </location>
</feature>
<dbReference type="PROSITE" id="PS50110">
    <property type="entry name" value="RESPONSE_REGULATORY"/>
    <property type="match status" value="1"/>
</dbReference>
<reference evidence="5 6" key="1">
    <citation type="submission" date="2019-08" db="EMBL/GenBank/DDBJ databases">
        <authorList>
            <person name="Liang Q."/>
        </authorList>
    </citation>
    <scope>NUCLEOTIDE SEQUENCE [LARGE SCALE GENOMIC DNA]</scope>
    <source>
        <strain evidence="5 6">V1718</strain>
    </source>
</reference>
<gene>
    <name evidence="5" type="ORF">FRD01_08110</name>
</gene>
<evidence type="ECO:0000259" key="4">
    <source>
        <dbReference type="PROSITE" id="PS50110"/>
    </source>
</evidence>
<dbReference type="OrthoDB" id="9786548at2"/>
<name>A0A5B8XU60_9DELT</name>
<keyword evidence="6" id="KW-1185">Reference proteome</keyword>
<dbReference type="Gene3D" id="3.40.50.2300">
    <property type="match status" value="1"/>
</dbReference>
<dbReference type="InterPro" id="IPR050595">
    <property type="entry name" value="Bact_response_regulator"/>
</dbReference>
<dbReference type="GO" id="GO:0000160">
    <property type="term" value="P:phosphorelay signal transduction system"/>
    <property type="evidence" value="ECO:0007669"/>
    <property type="project" value="InterPro"/>
</dbReference>
<dbReference type="InterPro" id="IPR011006">
    <property type="entry name" value="CheY-like_superfamily"/>
</dbReference>
<dbReference type="RefSeq" id="WP_146958891.1">
    <property type="nucleotide sequence ID" value="NZ_CP042467.1"/>
</dbReference>
<feature type="compositionally biased region" description="Pro residues" evidence="3">
    <location>
        <begin position="194"/>
        <end position="223"/>
    </location>
</feature>
<feature type="compositionally biased region" description="Low complexity" evidence="3">
    <location>
        <begin position="130"/>
        <end position="139"/>
    </location>
</feature>
<protein>
    <submittedName>
        <fullName evidence="5">Response regulator</fullName>
    </submittedName>
</protein>
<evidence type="ECO:0000313" key="5">
    <source>
        <dbReference type="EMBL" id="QED27206.1"/>
    </source>
</evidence>
<dbReference type="Pfam" id="PF00072">
    <property type="entry name" value="Response_reg"/>
    <property type="match status" value="1"/>
</dbReference>
<feature type="compositionally biased region" description="Polar residues" evidence="3">
    <location>
        <begin position="228"/>
        <end position="258"/>
    </location>
</feature>
<organism evidence="5 6">
    <name type="scientific">Microvenator marinus</name>
    <dbReference type="NCBI Taxonomy" id="2600177"/>
    <lineage>
        <taxon>Bacteria</taxon>
        <taxon>Deltaproteobacteria</taxon>
        <taxon>Bradymonadales</taxon>
        <taxon>Microvenatoraceae</taxon>
        <taxon>Microvenator</taxon>
    </lineage>
</organism>
<evidence type="ECO:0000313" key="6">
    <source>
        <dbReference type="Proteomes" id="UP000321595"/>
    </source>
</evidence>